<feature type="signal peptide" evidence="2">
    <location>
        <begin position="1"/>
        <end position="32"/>
    </location>
</feature>
<feature type="compositionally biased region" description="Basic and acidic residues" evidence="1">
    <location>
        <begin position="431"/>
        <end position="443"/>
    </location>
</feature>
<protein>
    <recommendedName>
        <fullName evidence="5">DUF11 domain-containing protein</fullName>
    </recommendedName>
</protein>
<feature type="chain" id="PRO_5008748573" description="DUF11 domain-containing protein" evidence="2">
    <location>
        <begin position="33"/>
        <end position="455"/>
    </location>
</feature>
<sequence>MRSLRASRAIQAGAVAMATLGAVTALPTPASADTGPGWVSGWLGDTSVGTAGAPARTAALSISSSTDALHPRTTFDLAGLAGVATATFPDWCVIDANSVTCPMPPDATTDEWDTVNGTMPIVLRAAPGAADGASGTISYTTLADGLDGWAQQATVTVHAGPDAIDLVDRYVDNAGTGDRLAMPVALVSSGDQAVDGLRITLRFPVGLEPAAYRNCRYGAGDQLSTVVVCTIGDQLIPGRRYEVPGGFVTTVGAAAIGDKRIMQSVAPTVTAGPLPTGVTFGKRDADEPLRLRQVGDPMDVIGPEHQSPSGQYFLRAIHGAYDVVALGAAATGVPGDTVQVQVGLRNDGPGVPDGTVSGDSAARLVFTPPAGTAVTRSPSGCWPIGGDEEATEETVPSGWYCTRPGGVFPAGETWLLDFDLRVDGPLGAPGEVRRADDYPRVDDNPANDAAPVTMS</sequence>
<keyword evidence="2" id="KW-0732">Signal</keyword>
<evidence type="ECO:0008006" key="5">
    <source>
        <dbReference type="Google" id="ProtNLM"/>
    </source>
</evidence>
<reference evidence="4" key="1">
    <citation type="submission" date="2016-06" db="EMBL/GenBank/DDBJ databases">
        <authorList>
            <person name="Varghese N."/>
            <person name="Submissions Spin"/>
        </authorList>
    </citation>
    <scope>NUCLEOTIDE SEQUENCE [LARGE SCALE GENOMIC DNA]</scope>
    <source>
        <strain evidence="4">DSM 44151</strain>
    </source>
</reference>
<dbReference type="STRING" id="47854.GA0070603_3676"/>
<accession>A0A1C6VC56</accession>
<dbReference type="AlphaFoldDB" id="A0A1C6VC56"/>
<evidence type="ECO:0000256" key="2">
    <source>
        <dbReference type="SAM" id="SignalP"/>
    </source>
</evidence>
<name>A0A1C6VC56_9ACTN</name>
<organism evidence="3 4">
    <name type="scientific">Micromonospora chersina</name>
    <dbReference type="NCBI Taxonomy" id="47854"/>
    <lineage>
        <taxon>Bacteria</taxon>
        <taxon>Bacillati</taxon>
        <taxon>Actinomycetota</taxon>
        <taxon>Actinomycetes</taxon>
        <taxon>Micromonosporales</taxon>
        <taxon>Micromonosporaceae</taxon>
        <taxon>Micromonospora</taxon>
    </lineage>
</organism>
<feature type="region of interest" description="Disordered" evidence="1">
    <location>
        <begin position="427"/>
        <end position="455"/>
    </location>
</feature>
<evidence type="ECO:0000256" key="1">
    <source>
        <dbReference type="SAM" id="MobiDB-lite"/>
    </source>
</evidence>
<evidence type="ECO:0000313" key="3">
    <source>
        <dbReference type="EMBL" id="SCL63845.1"/>
    </source>
</evidence>
<dbReference type="OrthoDB" id="3319807at2"/>
<dbReference type="EMBL" id="FMIB01000002">
    <property type="protein sequence ID" value="SCL63845.1"/>
    <property type="molecule type" value="Genomic_DNA"/>
</dbReference>
<evidence type="ECO:0000313" key="4">
    <source>
        <dbReference type="Proteomes" id="UP000198605"/>
    </source>
</evidence>
<keyword evidence="4" id="KW-1185">Reference proteome</keyword>
<gene>
    <name evidence="3" type="ORF">GA0070603_3676</name>
</gene>
<dbReference type="RefSeq" id="WP_139131894.1">
    <property type="nucleotide sequence ID" value="NZ_FMIB01000002.1"/>
</dbReference>
<dbReference type="GeneID" id="43280312"/>
<proteinExistence type="predicted"/>
<dbReference type="Proteomes" id="UP000198605">
    <property type="component" value="Unassembled WGS sequence"/>
</dbReference>